<evidence type="ECO:0000256" key="3">
    <source>
        <dbReference type="ARBA" id="ARBA00022490"/>
    </source>
</evidence>
<dbReference type="Pfam" id="PF14684">
    <property type="entry name" value="Tricorn_C1"/>
    <property type="match status" value="1"/>
</dbReference>
<keyword evidence="4 7" id="KW-0645">Protease</keyword>
<evidence type="ECO:0000256" key="7">
    <source>
        <dbReference type="PIRNR" id="PIRNR036421"/>
    </source>
</evidence>
<keyword evidence="3 7" id="KW-0963">Cytoplasm</keyword>
<dbReference type="PANTHER" id="PTHR43253">
    <property type="entry name" value="TRICORN PROTEASE HOMOLOG 2-RELATED"/>
    <property type="match status" value="1"/>
</dbReference>
<dbReference type="SUPFAM" id="SSF82171">
    <property type="entry name" value="DPP6 N-terminal domain-like"/>
    <property type="match status" value="1"/>
</dbReference>
<evidence type="ECO:0000256" key="9">
    <source>
        <dbReference type="SAM" id="SignalP"/>
    </source>
</evidence>
<dbReference type="InterPro" id="IPR036034">
    <property type="entry name" value="PDZ_sf"/>
</dbReference>
<comment type="similarity">
    <text evidence="2 7">Belongs to the peptidase S41B family.</text>
</comment>
<keyword evidence="9" id="KW-0732">Signal</keyword>
<accession>A0ABR4XN97</accession>
<evidence type="ECO:0000256" key="2">
    <source>
        <dbReference type="ARBA" id="ARBA00008524"/>
    </source>
</evidence>
<evidence type="ECO:0000313" key="12">
    <source>
        <dbReference type="EMBL" id="KGN93673.1"/>
    </source>
</evidence>
<evidence type="ECO:0000256" key="4">
    <source>
        <dbReference type="ARBA" id="ARBA00022670"/>
    </source>
</evidence>
<organism evidence="12 13">
    <name type="scientific">Porphyromonas canoris</name>
    <dbReference type="NCBI Taxonomy" id="36875"/>
    <lineage>
        <taxon>Bacteria</taxon>
        <taxon>Pseudomonadati</taxon>
        <taxon>Bacteroidota</taxon>
        <taxon>Bacteroidia</taxon>
        <taxon>Bacteroidales</taxon>
        <taxon>Porphyromonadaceae</taxon>
        <taxon>Porphyromonas</taxon>
    </lineage>
</organism>
<proteinExistence type="inferred from homology"/>
<dbReference type="Pfam" id="PF03572">
    <property type="entry name" value="Peptidase_S41"/>
    <property type="match status" value="1"/>
</dbReference>
<dbReference type="SUPFAM" id="SSF69304">
    <property type="entry name" value="Tricorn protease N-terminal domain"/>
    <property type="match status" value="1"/>
</dbReference>
<dbReference type="PIRSF" id="PIRSF036421">
    <property type="entry name" value="Tricorn_protease"/>
    <property type="match status" value="1"/>
</dbReference>
<keyword evidence="13" id="KW-1185">Reference proteome</keyword>
<dbReference type="CDD" id="cd07562">
    <property type="entry name" value="Peptidase_S41_TRI"/>
    <property type="match status" value="1"/>
</dbReference>
<dbReference type="InterPro" id="IPR011659">
    <property type="entry name" value="WD40"/>
</dbReference>
<feature type="region of interest" description="Disordered" evidence="8">
    <location>
        <begin position="563"/>
        <end position="591"/>
    </location>
</feature>
<feature type="chain" id="PRO_5045713958" description="Tricorn protease homolog" evidence="9">
    <location>
        <begin position="22"/>
        <end position="1098"/>
    </location>
</feature>
<dbReference type="InterPro" id="IPR005151">
    <property type="entry name" value="Tail-specific_protease"/>
</dbReference>
<protein>
    <recommendedName>
        <fullName evidence="7">Tricorn protease homolog</fullName>
        <ecNumber evidence="7">3.4.21.-</ecNumber>
    </recommendedName>
</protein>
<comment type="subcellular location">
    <subcellularLocation>
        <location evidence="1 7">Cytoplasm</location>
    </subcellularLocation>
</comment>
<evidence type="ECO:0000313" key="13">
    <source>
        <dbReference type="Proteomes" id="UP000030101"/>
    </source>
</evidence>
<feature type="domain" description="Tail specific protease" evidence="10">
    <location>
        <begin position="914"/>
        <end position="1068"/>
    </location>
</feature>
<dbReference type="Gene3D" id="2.120.10.30">
    <property type="entry name" value="TolB, C-terminal domain"/>
    <property type="match status" value="1"/>
</dbReference>
<dbReference type="SUPFAM" id="SSF50156">
    <property type="entry name" value="PDZ domain-like"/>
    <property type="match status" value="1"/>
</dbReference>
<dbReference type="Gene3D" id="2.30.42.10">
    <property type="match status" value="1"/>
</dbReference>
<dbReference type="EC" id="3.4.21.-" evidence="7"/>
<dbReference type="InterPro" id="IPR029045">
    <property type="entry name" value="ClpP/crotonase-like_dom_sf"/>
</dbReference>
<dbReference type="EMBL" id="JQZV01000001">
    <property type="protein sequence ID" value="KGN93673.1"/>
    <property type="molecule type" value="Genomic_DNA"/>
</dbReference>
<comment type="function">
    <text evidence="7">Degrades oligopeptides.</text>
</comment>
<dbReference type="Pfam" id="PF26549">
    <property type="entry name" value="Tricorn_N"/>
    <property type="match status" value="1"/>
</dbReference>
<dbReference type="Pfam" id="PF07676">
    <property type="entry name" value="PD40"/>
    <property type="match status" value="2"/>
</dbReference>
<dbReference type="Gene3D" id="3.30.750.44">
    <property type="match status" value="1"/>
</dbReference>
<dbReference type="InterPro" id="IPR012393">
    <property type="entry name" value="Tricorn_protease"/>
</dbReference>
<dbReference type="SUPFAM" id="SSF52096">
    <property type="entry name" value="ClpP/crotonase"/>
    <property type="match status" value="1"/>
</dbReference>
<evidence type="ECO:0000259" key="10">
    <source>
        <dbReference type="Pfam" id="PF03572"/>
    </source>
</evidence>
<sequence length="1098" mass="123429">MKRKIALSLLAGLGLSAFASAQEAPMWVRQTALSPDGRTIAFTYKGDIFTVPVSGGRATQITSNPSYDTAPVWSPDSKNLAFASDREGAMNVYLTTSQGGQAKRLTFNSSSEIPVAFDGNHNVIYRANIRPAKEVGLFPTGVFSQLYTIPVTGGRAKMFSAITMEEPSIRDGKILYTDRKGYEDPFRKHHTSSVTRDIWLYSKDGEYKKITSFVGEDRNAQWVANEDAFYYTSEKDGTLNIYKRALAGGKDVQLTTFKHHPVRYMSADRLGNLSFSWNGELYYMPVGGQPRKVDIEIVADYTTPEVQHFNLSSGLSSMALSPDNKEIAMVVRGEVYVTSVDYKTTKRITNTPQQERNITFSPDGRKIVYASERNGKWDLFMTELVRKDDKSFTYARELKETQLTDSPYPSFDPKFSPDGKEIAFLRDRSAIVVLNLATNKERLIKDKVFDYSYSDGDQWFEWSPDSKWIITNYIGVGGWNNKDVAIFKADGSGTVHNLTESGYSDIRGRFVLGGKAVLFSSDRSGYRSHGSWGAERDIYLMFLDREAYDQFIRSKEERELAKTEISDVDKKKEDEKSADKNKKSKAKKDDKEKKTEKPLVFQLEDRDYLTVRLTRTSGIQTDYVIEPKGEILYYIGLVDNAFNLYEINLVEGSTKVLIPNIGSGSLFMGKNGTTLFVATSAGIKKIDGTKQTPVTFSAPYELRKTQEREYIYRHMVQQVQDKFYDVNLHGVDWAMYSANYGKFLPYINNNYDFAELMSEILGELNASHTGARYGAPVSAQITASLGLFYDESYTGDGLKIAEVMPGSPLKNAASNAKPGAIIESIDGEKILRNVPIEHYFNGKVGKRVLLTIKNPSSGKVKVGKHVLLTIEDTKSGKVTEEYVRLISQSAENGLLYRRWVEKRAEMVNKWSNGRIAYIHIQGMNSPSFRKMYKELLGKYRHCDAVIVDTRFNGGGWLHEDLAILLSGKVYSRFTPRGTYIGSDPFAQWTKPSAVLMSEGNYSNAHGFPYVYKTLGLGKLIGAPVPGTMTAVWWESQIDPTLVFGIPQVTCSDLDGKPLENVQLEPDVLVYNTPEQYLVDDDQQLRAAVKTLQEQLNKK</sequence>
<name>A0ABR4XN97_9PORP</name>
<evidence type="ECO:0000259" key="11">
    <source>
        <dbReference type="Pfam" id="PF14684"/>
    </source>
</evidence>
<reference evidence="12 13" key="1">
    <citation type="submission" date="2014-08" db="EMBL/GenBank/DDBJ databases">
        <title>Porphyromonas canoris strain:OH2762 Genome sequencing.</title>
        <authorList>
            <person name="Wallis C."/>
            <person name="Deusch O."/>
            <person name="O'Flynn C."/>
            <person name="Davis I."/>
            <person name="Jospin G."/>
            <person name="Darling A.E."/>
            <person name="Coil D.A."/>
            <person name="Alexiev A."/>
            <person name="Horsfall A."/>
            <person name="Kirkwood N."/>
            <person name="Harris S."/>
            <person name="Eisen J.A."/>
        </authorList>
    </citation>
    <scope>NUCLEOTIDE SEQUENCE [LARGE SCALE GENOMIC DNA]</scope>
    <source>
        <strain evidence="13">COT-108 OH2762</strain>
    </source>
</reference>
<dbReference type="Gene3D" id="3.90.226.10">
    <property type="entry name" value="2-enoyl-CoA Hydratase, Chain A, domain 1"/>
    <property type="match status" value="1"/>
</dbReference>
<feature type="signal peptide" evidence="9">
    <location>
        <begin position="1"/>
        <end position="21"/>
    </location>
</feature>
<evidence type="ECO:0000256" key="8">
    <source>
        <dbReference type="SAM" id="MobiDB-lite"/>
    </source>
</evidence>
<evidence type="ECO:0000256" key="5">
    <source>
        <dbReference type="ARBA" id="ARBA00022801"/>
    </source>
</evidence>
<keyword evidence="5 7" id="KW-0378">Hydrolase</keyword>
<evidence type="ECO:0000256" key="6">
    <source>
        <dbReference type="ARBA" id="ARBA00022825"/>
    </source>
</evidence>
<gene>
    <name evidence="12" type="ORF">HQ43_00665</name>
</gene>
<feature type="domain" description="Tricorn protease C1" evidence="11">
    <location>
        <begin position="706"/>
        <end position="762"/>
    </location>
</feature>
<dbReference type="Gene3D" id="2.120.10.60">
    <property type="entry name" value="Tricorn protease N-terminal domain"/>
    <property type="match status" value="2"/>
</dbReference>
<evidence type="ECO:0000256" key="1">
    <source>
        <dbReference type="ARBA" id="ARBA00004496"/>
    </source>
</evidence>
<dbReference type="InterPro" id="IPR028204">
    <property type="entry name" value="Tricorn_C1"/>
</dbReference>
<keyword evidence="6 7" id="KW-0720">Serine protease</keyword>
<comment type="caution">
    <text evidence="12">The sequence shown here is derived from an EMBL/GenBank/DDBJ whole genome shotgun (WGS) entry which is preliminary data.</text>
</comment>
<dbReference type="PANTHER" id="PTHR43253:SF1">
    <property type="entry name" value="TRICORN PROTEASE HOMOLOG 2-RELATED"/>
    <property type="match status" value="1"/>
</dbReference>
<dbReference type="Proteomes" id="UP000030101">
    <property type="component" value="Unassembled WGS sequence"/>
</dbReference>
<dbReference type="RefSeq" id="WP_036788363.1">
    <property type="nucleotide sequence ID" value="NZ_JQZV01000001.1"/>
</dbReference>
<dbReference type="SUPFAM" id="SSF50960">
    <property type="entry name" value="TolB, C-terminal domain"/>
    <property type="match status" value="1"/>
</dbReference>
<dbReference type="InterPro" id="IPR011042">
    <property type="entry name" value="6-blade_b-propeller_TolB-like"/>
</dbReference>